<evidence type="ECO:0008006" key="10">
    <source>
        <dbReference type="Google" id="ProtNLM"/>
    </source>
</evidence>
<dbReference type="Pfam" id="PF10442">
    <property type="entry name" value="FIST_C"/>
    <property type="match status" value="1"/>
</dbReference>
<sequence length="363" mass="38360">MHRVLPYGEHIHLAPAFVQECLSSSGQAPPVLIGGAVQEVVGAGQAAPRAGVSLMAASLPGVRLHAFHATNTSLPELPEGAWSHLICPQRTAAGAQHKTAALLLSEPHFIMVDELLHRLHSTVPEMPVVGGVLQPAAWGQDRSLRGALFLGSQALDQGAVGCLMTGPLQLHTLCSQGCRPVGRMVRVTEAEGNTILQLNGQPATSIIRQLIMGLDDKDKRIPAQIGIDASGEGTSFIARNIVSFDNTIQAVEVAVGHIPEGSLVQLHVRDSAWAQQQLRERMQGFVSGLPADVQSDPMSLGAFLFSCVMVQHAEQQLLSASMPSLPLQGGKFQGEFGPLVGNAGSIMHSFSSSFGFLRQAASP</sequence>
<evidence type="ECO:0000256" key="4">
    <source>
        <dbReference type="ARBA" id="ARBA00022989"/>
    </source>
</evidence>
<feature type="domain" description="FIST C-domain" evidence="7">
    <location>
        <begin position="203"/>
        <end position="339"/>
    </location>
</feature>
<evidence type="ECO:0000259" key="7">
    <source>
        <dbReference type="SMART" id="SM01204"/>
    </source>
</evidence>
<dbReference type="SMART" id="SM00897">
    <property type="entry name" value="FIST"/>
    <property type="match status" value="1"/>
</dbReference>
<feature type="domain" description="FIST" evidence="6">
    <location>
        <begin position="14"/>
        <end position="202"/>
    </location>
</feature>
<keyword evidence="5" id="KW-0472">Membrane</keyword>
<keyword evidence="2" id="KW-1003">Cell membrane</keyword>
<evidence type="ECO:0000313" key="8">
    <source>
        <dbReference type="EMBL" id="KAK9815944.1"/>
    </source>
</evidence>
<dbReference type="SMART" id="SM01204">
    <property type="entry name" value="FIST_C"/>
    <property type="match status" value="1"/>
</dbReference>
<dbReference type="AlphaFoldDB" id="A0AAW1Q6J2"/>
<keyword evidence="4" id="KW-1133">Transmembrane helix</keyword>
<dbReference type="Proteomes" id="UP001489004">
    <property type="component" value="Unassembled WGS sequence"/>
</dbReference>
<evidence type="ECO:0000259" key="6">
    <source>
        <dbReference type="SMART" id="SM00897"/>
    </source>
</evidence>
<dbReference type="Pfam" id="PF08495">
    <property type="entry name" value="FIST"/>
    <property type="match status" value="1"/>
</dbReference>
<reference evidence="8 9" key="1">
    <citation type="journal article" date="2024" name="Nat. Commun.">
        <title>Phylogenomics reveals the evolutionary origins of lichenization in chlorophyte algae.</title>
        <authorList>
            <person name="Puginier C."/>
            <person name="Libourel C."/>
            <person name="Otte J."/>
            <person name="Skaloud P."/>
            <person name="Haon M."/>
            <person name="Grisel S."/>
            <person name="Petersen M."/>
            <person name="Berrin J.G."/>
            <person name="Delaux P.M."/>
            <person name="Dal Grande F."/>
            <person name="Keller J."/>
        </authorList>
    </citation>
    <scope>NUCLEOTIDE SEQUENCE [LARGE SCALE GENOMIC DNA]</scope>
    <source>
        <strain evidence="8 9">SAG 2043</strain>
    </source>
</reference>
<keyword evidence="9" id="KW-1185">Reference proteome</keyword>
<dbReference type="InterPro" id="IPR019494">
    <property type="entry name" value="FIST_C"/>
</dbReference>
<accession>A0AAW1Q6J2</accession>
<evidence type="ECO:0000256" key="5">
    <source>
        <dbReference type="ARBA" id="ARBA00023136"/>
    </source>
</evidence>
<evidence type="ECO:0000256" key="3">
    <source>
        <dbReference type="ARBA" id="ARBA00022692"/>
    </source>
</evidence>
<dbReference type="PANTHER" id="PTHR14939:SF5">
    <property type="entry name" value="F-BOX ONLY PROTEIN 22"/>
    <property type="match status" value="1"/>
</dbReference>
<dbReference type="PANTHER" id="PTHR14939">
    <property type="entry name" value="F-BOX ONLY PROTEIN 22"/>
    <property type="match status" value="1"/>
</dbReference>
<dbReference type="PIRSF" id="PIRSF018953">
    <property type="entry name" value="UCP018953"/>
    <property type="match status" value="1"/>
</dbReference>
<name>A0AAW1Q6J2_9CHLO</name>
<protein>
    <recommendedName>
        <fullName evidence="10">FIST domain-containing protein</fullName>
    </recommendedName>
</protein>
<evidence type="ECO:0000313" key="9">
    <source>
        <dbReference type="Proteomes" id="UP001489004"/>
    </source>
</evidence>
<proteinExistence type="predicted"/>
<comment type="subcellular location">
    <subcellularLocation>
        <location evidence="1">Cell membrane</location>
        <topology evidence="1">Multi-pass membrane protein</topology>
    </subcellularLocation>
</comment>
<dbReference type="GO" id="GO:0005886">
    <property type="term" value="C:plasma membrane"/>
    <property type="evidence" value="ECO:0007669"/>
    <property type="project" value="UniProtKB-SubCell"/>
</dbReference>
<evidence type="ECO:0000256" key="1">
    <source>
        <dbReference type="ARBA" id="ARBA00004651"/>
    </source>
</evidence>
<gene>
    <name evidence="8" type="ORF">WJX72_012422</name>
</gene>
<evidence type="ECO:0000256" key="2">
    <source>
        <dbReference type="ARBA" id="ARBA00022475"/>
    </source>
</evidence>
<comment type="caution">
    <text evidence="8">The sequence shown here is derived from an EMBL/GenBank/DDBJ whole genome shotgun (WGS) entry which is preliminary data.</text>
</comment>
<dbReference type="InterPro" id="IPR013702">
    <property type="entry name" value="FIST_domain_N"/>
</dbReference>
<organism evidence="8 9">
    <name type="scientific">[Myrmecia] bisecta</name>
    <dbReference type="NCBI Taxonomy" id="41462"/>
    <lineage>
        <taxon>Eukaryota</taxon>
        <taxon>Viridiplantae</taxon>
        <taxon>Chlorophyta</taxon>
        <taxon>core chlorophytes</taxon>
        <taxon>Trebouxiophyceae</taxon>
        <taxon>Trebouxiales</taxon>
        <taxon>Trebouxiaceae</taxon>
        <taxon>Myrmecia</taxon>
    </lineage>
</organism>
<keyword evidence="3" id="KW-0812">Transmembrane</keyword>
<dbReference type="EMBL" id="JALJOR010000006">
    <property type="protein sequence ID" value="KAK9815944.1"/>
    <property type="molecule type" value="Genomic_DNA"/>
</dbReference>
<dbReference type="InterPro" id="IPR016741">
    <property type="entry name" value="UCP018953"/>
</dbReference>